<keyword evidence="1" id="KW-0378">Hydrolase</keyword>
<dbReference type="Gene3D" id="3.40.50.1820">
    <property type="entry name" value="alpha/beta hydrolase"/>
    <property type="match status" value="1"/>
</dbReference>
<proteinExistence type="predicted"/>
<organism evidence="1 2">
    <name type="scientific">Cupriavidus basilensis</name>
    <dbReference type="NCBI Taxonomy" id="68895"/>
    <lineage>
        <taxon>Bacteria</taxon>
        <taxon>Pseudomonadati</taxon>
        <taxon>Pseudomonadota</taxon>
        <taxon>Betaproteobacteria</taxon>
        <taxon>Burkholderiales</taxon>
        <taxon>Burkholderiaceae</taxon>
        <taxon>Cupriavidus</taxon>
    </lineage>
</organism>
<dbReference type="SUPFAM" id="SSF53474">
    <property type="entry name" value="alpha/beta-Hydrolases"/>
    <property type="match status" value="1"/>
</dbReference>
<comment type="caution">
    <text evidence="1">The sequence shown here is derived from an EMBL/GenBank/DDBJ whole genome shotgun (WGS) entry which is preliminary data.</text>
</comment>
<dbReference type="Proteomes" id="UP001216674">
    <property type="component" value="Unassembled WGS sequence"/>
</dbReference>
<keyword evidence="2" id="KW-1185">Reference proteome</keyword>
<dbReference type="PANTHER" id="PTHR48098">
    <property type="entry name" value="ENTEROCHELIN ESTERASE-RELATED"/>
    <property type="match status" value="1"/>
</dbReference>
<reference evidence="1 2" key="1">
    <citation type="submission" date="2023-03" db="EMBL/GenBank/DDBJ databases">
        <title>Draft assemblies of triclosan tolerant bacteria isolated from returned activated sludge.</title>
        <authorList>
            <person name="Van Hamelsveld S."/>
        </authorList>
    </citation>
    <scope>NUCLEOTIDE SEQUENCE [LARGE SCALE GENOMIC DNA]</scope>
    <source>
        <strain evidence="1 2">GW210010_S58</strain>
    </source>
</reference>
<evidence type="ECO:0000313" key="1">
    <source>
        <dbReference type="EMBL" id="MDF3834559.1"/>
    </source>
</evidence>
<evidence type="ECO:0000313" key="2">
    <source>
        <dbReference type="Proteomes" id="UP001216674"/>
    </source>
</evidence>
<dbReference type="InterPro" id="IPR000801">
    <property type="entry name" value="Esterase-like"/>
</dbReference>
<dbReference type="InterPro" id="IPR029058">
    <property type="entry name" value="AB_hydrolase_fold"/>
</dbReference>
<dbReference type="Pfam" id="PF00756">
    <property type="entry name" value="Esterase"/>
    <property type="match status" value="1"/>
</dbReference>
<sequence>MAVACAANAGEVVQDRFASAVLGHEVNIAVYLPDGYNAAQGHFPVTYLLHGADEDENTWNNRGGAAVTLDGLIKRGLMRPTVAVMPSFGPASWWTDGASEKAETAFMRELIPYVESKYKVATERSARSVAGLSMGGYGSLNLALRYPDRFCAAAIISPAIYDPLPPETSASRRAPQFVRDGRFDAETWKAHNYPANLDAYAHAGTKVPMWIVSGDHDRLGIALMSAQLYWRLFQMQPKQVELRIVDGDHEWLTFRETLPRALEYVDTQCRRSK</sequence>
<protein>
    <submittedName>
        <fullName evidence="1">Alpha/beta hydrolase-fold protein</fullName>
    </submittedName>
</protein>
<gene>
    <name evidence="1" type="ORF">P3W85_16575</name>
</gene>
<dbReference type="RefSeq" id="WP_276265579.1">
    <property type="nucleotide sequence ID" value="NZ_JARJLM010000281.1"/>
</dbReference>
<accession>A0ABT6APK5</accession>
<name>A0ABT6APK5_9BURK</name>
<dbReference type="PANTHER" id="PTHR48098:SF1">
    <property type="entry name" value="DIACYLGLYCEROL ACYLTRANSFERASE_MYCOLYLTRANSFERASE AG85A"/>
    <property type="match status" value="1"/>
</dbReference>
<dbReference type="GO" id="GO:0016787">
    <property type="term" value="F:hydrolase activity"/>
    <property type="evidence" value="ECO:0007669"/>
    <property type="project" value="UniProtKB-KW"/>
</dbReference>
<dbReference type="EMBL" id="JARJLM010000281">
    <property type="protein sequence ID" value="MDF3834559.1"/>
    <property type="molecule type" value="Genomic_DNA"/>
</dbReference>
<dbReference type="InterPro" id="IPR050583">
    <property type="entry name" value="Mycobacterial_A85_antigen"/>
</dbReference>